<proteinExistence type="predicted"/>
<name>A0A2V1E470_9PLEO</name>
<sequence length="193" mass="21800">MHPKWTKAVDVADETRPDETRRYTIRVTWTVVPTWLISNTPISSHPPTHPSHSSTPNPVLGWSRCDAPLPSFCAKRLRDLIRPGKKKPVETNRSVTAVCFSMCFVGTFCSVAVLKITPTPTSTPIPLRFAPPHFQTTHPHILCNWNSPPRLPSPPLLSRPLHRSTTVIPSVQTQHSLPTYYNWTLLHTCTWSE</sequence>
<organism evidence="1 2">
    <name type="scientific">Periconia macrospinosa</name>
    <dbReference type="NCBI Taxonomy" id="97972"/>
    <lineage>
        <taxon>Eukaryota</taxon>
        <taxon>Fungi</taxon>
        <taxon>Dikarya</taxon>
        <taxon>Ascomycota</taxon>
        <taxon>Pezizomycotina</taxon>
        <taxon>Dothideomycetes</taxon>
        <taxon>Pleosporomycetidae</taxon>
        <taxon>Pleosporales</taxon>
        <taxon>Massarineae</taxon>
        <taxon>Periconiaceae</taxon>
        <taxon>Periconia</taxon>
    </lineage>
</organism>
<dbReference type="EMBL" id="KZ805321">
    <property type="protein sequence ID" value="PVI04464.1"/>
    <property type="molecule type" value="Genomic_DNA"/>
</dbReference>
<evidence type="ECO:0000313" key="2">
    <source>
        <dbReference type="Proteomes" id="UP000244855"/>
    </source>
</evidence>
<protein>
    <submittedName>
        <fullName evidence="1">Uncharacterized protein</fullName>
    </submittedName>
</protein>
<gene>
    <name evidence="1" type="ORF">DM02DRAFT_611495</name>
</gene>
<dbReference type="AlphaFoldDB" id="A0A2V1E470"/>
<evidence type="ECO:0000313" key="1">
    <source>
        <dbReference type="EMBL" id="PVI04464.1"/>
    </source>
</evidence>
<keyword evidence="2" id="KW-1185">Reference proteome</keyword>
<reference evidence="1 2" key="1">
    <citation type="journal article" date="2018" name="Sci. Rep.">
        <title>Comparative genomics provides insights into the lifestyle and reveals functional heterogeneity of dark septate endophytic fungi.</title>
        <authorList>
            <person name="Knapp D.G."/>
            <person name="Nemeth J.B."/>
            <person name="Barry K."/>
            <person name="Hainaut M."/>
            <person name="Henrissat B."/>
            <person name="Johnson J."/>
            <person name="Kuo A."/>
            <person name="Lim J.H.P."/>
            <person name="Lipzen A."/>
            <person name="Nolan M."/>
            <person name="Ohm R.A."/>
            <person name="Tamas L."/>
            <person name="Grigoriev I.V."/>
            <person name="Spatafora J.W."/>
            <person name="Nagy L.G."/>
            <person name="Kovacs G.M."/>
        </authorList>
    </citation>
    <scope>NUCLEOTIDE SEQUENCE [LARGE SCALE GENOMIC DNA]</scope>
    <source>
        <strain evidence="1 2">DSE2036</strain>
    </source>
</reference>
<dbReference type="Proteomes" id="UP000244855">
    <property type="component" value="Unassembled WGS sequence"/>
</dbReference>
<accession>A0A2V1E470</accession>